<evidence type="ECO:0000256" key="1">
    <source>
        <dbReference type="ARBA" id="ARBA00004141"/>
    </source>
</evidence>
<feature type="transmembrane region" description="Helical" evidence="7">
    <location>
        <begin position="25"/>
        <end position="48"/>
    </location>
</feature>
<evidence type="ECO:0000313" key="10">
    <source>
        <dbReference type="Proteomes" id="UP000006753"/>
    </source>
</evidence>
<gene>
    <name evidence="9" type="ORF">MBM_02895</name>
</gene>
<comment type="subcellular location">
    <subcellularLocation>
        <location evidence="1">Membrane</location>
        <topology evidence="1">Multi-pass membrane protein</topology>
    </subcellularLocation>
</comment>
<feature type="transmembrane region" description="Helical" evidence="7">
    <location>
        <begin position="494"/>
        <end position="515"/>
    </location>
</feature>
<name>K1XD10_MARBU</name>
<protein>
    <submittedName>
        <fullName evidence="9">Major facilitator superfamily transporter</fullName>
    </submittedName>
</protein>
<keyword evidence="4 7" id="KW-1133">Transmembrane helix</keyword>
<feature type="transmembrane region" description="Helical" evidence="7">
    <location>
        <begin position="346"/>
        <end position="366"/>
    </location>
</feature>
<dbReference type="InParanoid" id="K1XD10"/>
<dbReference type="KEGG" id="mbe:MBM_02895"/>
<feature type="transmembrane region" description="Helical" evidence="7">
    <location>
        <begin position="461"/>
        <end position="482"/>
    </location>
</feature>
<keyword evidence="5 7" id="KW-0472">Membrane</keyword>
<feature type="transmembrane region" description="Helical" evidence="7">
    <location>
        <begin position="94"/>
        <end position="121"/>
    </location>
</feature>
<dbReference type="FunCoup" id="K1XD10">
    <property type="interactions" value="58"/>
</dbReference>
<evidence type="ECO:0000256" key="7">
    <source>
        <dbReference type="SAM" id="Phobius"/>
    </source>
</evidence>
<keyword evidence="10" id="KW-1185">Reference proteome</keyword>
<dbReference type="PROSITE" id="PS50850">
    <property type="entry name" value="MFS"/>
    <property type="match status" value="1"/>
</dbReference>
<keyword evidence="3 7" id="KW-0812">Transmembrane</keyword>
<dbReference type="CDD" id="cd17330">
    <property type="entry name" value="MFS_SLC46_TetA_like"/>
    <property type="match status" value="1"/>
</dbReference>
<dbReference type="PANTHER" id="PTHR23504">
    <property type="entry name" value="MAJOR FACILITATOR SUPERFAMILY DOMAIN-CONTAINING PROTEIN 10"/>
    <property type="match status" value="1"/>
</dbReference>
<evidence type="ECO:0000256" key="3">
    <source>
        <dbReference type="ARBA" id="ARBA00022692"/>
    </source>
</evidence>
<dbReference type="GO" id="GO:0016020">
    <property type="term" value="C:membrane"/>
    <property type="evidence" value="ECO:0007669"/>
    <property type="project" value="UniProtKB-SubCell"/>
</dbReference>
<dbReference type="AlphaFoldDB" id="K1XD10"/>
<dbReference type="Proteomes" id="UP000006753">
    <property type="component" value="Unassembled WGS sequence"/>
</dbReference>
<feature type="transmembrane region" description="Helical" evidence="7">
    <location>
        <begin position="436"/>
        <end position="455"/>
    </location>
</feature>
<dbReference type="Pfam" id="PF07690">
    <property type="entry name" value="MFS_1"/>
    <property type="match status" value="2"/>
</dbReference>
<feature type="transmembrane region" description="Helical" evidence="7">
    <location>
        <begin position="405"/>
        <end position="424"/>
    </location>
</feature>
<dbReference type="EMBL" id="JH921432">
    <property type="protein sequence ID" value="EKD18653.1"/>
    <property type="molecule type" value="Genomic_DNA"/>
</dbReference>
<feature type="region of interest" description="Disordered" evidence="6">
    <location>
        <begin position="688"/>
        <end position="710"/>
    </location>
</feature>
<evidence type="ECO:0000256" key="6">
    <source>
        <dbReference type="SAM" id="MobiDB-lite"/>
    </source>
</evidence>
<evidence type="ECO:0000256" key="4">
    <source>
        <dbReference type="ARBA" id="ARBA00022989"/>
    </source>
</evidence>
<feature type="compositionally biased region" description="Gly residues" evidence="6">
    <location>
        <begin position="700"/>
        <end position="710"/>
    </location>
</feature>
<evidence type="ECO:0000256" key="5">
    <source>
        <dbReference type="ARBA" id="ARBA00023136"/>
    </source>
</evidence>
<dbReference type="SUPFAM" id="SSF103473">
    <property type="entry name" value="MFS general substrate transporter"/>
    <property type="match status" value="1"/>
</dbReference>
<sequence>MAGARPTASRKGKQTPPFPVRQMTILALCRICEPIAFMSIFPYVYFMIQDFAVTTNDAETAVYAGMVTSAFAFAEFSSGVPWGKLSDRIGRKPVLLTGLAGTALSMLIFGFAPSLPVALLARALGGLLNGYVDSWSPFLFAGNVVQSCPSDGSLRCRNIGVLQTTVAEMVTVKEHQPRAYTIMPFVWCLGSILGPTLGGALARPVKNYPSIFSPGTIWARFPYLLPNLVCTVIVTCGVIIGILFLEETHAEKKYRRDPGLEAGQWILRKVTGCADSKRATRCEKVTDLDELTSLLSDDDQPPGYRTTEGSPKLPSTPSPEPELLDLNTPVAVRPLSRSLKPATTKAFTRQVVLNIIGYGILAYHTMTFDAMLPTMLSTESPPKGSDDWHLPFKFVSGYGLETKEIGVILSVQGLYSMIATVFFFPIMVRRLGALGLFRIIAITYPILYIVTPYLVLLPDNLRMVGIYVVVIWKCTFSTMAYPSNAILLTNSAPSLLMLGTINGVAASTASLSRAFGPTVSGFLFSAGLKLGYSGLAWWCSAVIAVLGAVISLRMTDKGGRMDNNEKGVEEEEAQLELGLEEQILALDSALTSAESRSDSQLNEYQETEITPLISNYFGSFGADFGNSIGKRGVIQDGMPREKFQHRRSFADLVWDGVFAFDHSYLCSPYSTCPPPLGTSIMHGNINQTGASQTRKRGWEGKGQGYGDKHF</sequence>
<feature type="transmembrane region" description="Helical" evidence="7">
    <location>
        <begin position="535"/>
        <end position="552"/>
    </location>
</feature>
<dbReference type="PANTHER" id="PTHR23504:SF15">
    <property type="entry name" value="MAJOR FACILITATOR SUPERFAMILY (MFS) PROFILE DOMAIN-CONTAINING PROTEIN"/>
    <property type="match status" value="1"/>
</dbReference>
<feature type="transmembrane region" description="Helical" evidence="7">
    <location>
        <begin position="179"/>
        <end position="201"/>
    </location>
</feature>
<dbReference type="eggNOG" id="KOG2615">
    <property type="taxonomic scope" value="Eukaryota"/>
</dbReference>
<dbReference type="InterPro" id="IPR036259">
    <property type="entry name" value="MFS_trans_sf"/>
</dbReference>
<proteinExistence type="predicted"/>
<feature type="domain" description="Major facilitator superfamily (MFS) profile" evidence="8">
    <location>
        <begin position="22"/>
        <end position="559"/>
    </location>
</feature>
<dbReference type="InterPro" id="IPR020846">
    <property type="entry name" value="MFS_dom"/>
</dbReference>
<dbReference type="HOGENOM" id="CLU_001265_54_5_1"/>
<organism evidence="9 10">
    <name type="scientific">Marssonina brunnea f. sp. multigermtubi (strain MB_m1)</name>
    <name type="common">Marssonina leaf spot fungus</name>
    <dbReference type="NCBI Taxonomy" id="1072389"/>
    <lineage>
        <taxon>Eukaryota</taxon>
        <taxon>Fungi</taxon>
        <taxon>Dikarya</taxon>
        <taxon>Ascomycota</taxon>
        <taxon>Pezizomycotina</taxon>
        <taxon>Leotiomycetes</taxon>
        <taxon>Helotiales</taxon>
        <taxon>Drepanopezizaceae</taxon>
        <taxon>Drepanopeziza</taxon>
    </lineage>
</organism>
<dbReference type="GO" id="GO:0022857">
    <property type="term" value="F:transmembrane transporter activity"/>
    <property type="evidence" value="ECO:0007669"/>
    <property type="project" value="InterPro"/>
</dbReference>
<feature type="transmembrane region" description="Helical" evidence="7">
    <location>
        <begin position="221"/>
        <end position="245"/>
    </location>
</feature>
<feature type="transmembrane region" description="Helical" evidence="7">
    <location>
        <begin position="60"/>
        <end position="82"/>
    </location>
</feature>
<dbReference type="Gene3D" id="1.20.1250.20">
    <property type="entry name" value="MFS general substrate transporter like domains"/>
    <property type="match status" value="1"/>
</dbReference>
<evidence type="ECO:0000259" key="8">
    <source>
        <dbReference type="PROSITE" id="PS50850"/>
    </source>
</evidence>
<evidence type="ECO:0000313" key="9">
    <source>
        <dbReference type="EMBL" id="EKD18653.1"/>
    </source>
</evidence>
<reference evidence="9 10" key="1">
    <citation type="journal article" date="2012" name="BMC Genomics">
        <title>Sequencing the genome of Marssonina brunnea reveals fungus-poplar co-evolution.</title>
        <authorList>
            <person name="Zhu S."/>
            <person name="Cao Y.-Z."/>
            <person name="Jiang C."/>
            <person name="Tan B.-Y."/>
            <person name="Wang Z."/>
            <person name="Feng S."/>
            <person name="Zhang L."/>
            <person name="Su X.-H."/>
            <person name="Brejova B."/>
            <person name="Vinar T."/>
            <person name="Xu M."/>
            <person name="Wang M.-X."/>
            <person name="Zhang S.-G."/>
            <person name="Huang M.-R."/>
            <person name="Wu R."/>
            <person name="Zhou Y."/>
        </authorList>
    </citation>
    <scope>NUCLEOTIDE SEQUENCE [LARGE SCALE GENOMIC DNA]</scope>
    <source>
        <strain evidence="9 10">MB_m1</strain>
    </source>
</reference>
<keyword evidence="2" id="KW-0813">Transport</keyword>
<accession>K1XD10</accession>
<dbReference type="InterPro" id="IPR011701">
    <property type="entry name" value="MFS"/>
</dbReference>
<dbReference type="OrthoDB" id="10262656at2759"/>
<feature type="region of interest" description="Disordered" evidence="6">
    <location>
        <begin position="296"/>
        <end position="324"/>
    </location>
</feature>
<dbReference type="OMA" id="AWWACGI"/>
<evidence type="ECO:0000256" key="2">
    <source>
        <dbReference type="ARBA" id="ARBA00022448"/>
    </source>
</evidence>